<dbReference type="RefSeq" id="WP_162317406.1">
    <property type="nucleotide sequence ID" value="NZ_JAHQXF010000001.1"/>
</dbReference>
<evidence type="ECO:0000313" key="2">
    <source>
        <dbReference type="Proteomes" id="UP000766550"/>
    </source>
</evidence>
<dbReference type="OrthoDB" id="288110at2157"/>
<sequence>MDLDVSFAYTEGMTEAEVERHLRETPHGVLSLADGGDAYAVPVFHHYEDGALYFRLGESPDSRKAAYIEATETATYVVYEVAATDDPDAQRGWSVLARGPVREVPAGDPAYDAVTINERFAPIRIFDEALEEVELTLYELSIEELAGRTN</sequence>
<dbReference type="Pfam" id="PF12900">
    <property type="entry name" value="Pyridox_ox_2"/>
    <property type="match status" value="1"/>
</dbReference>
<dbReference type="SUPFAM" id="SSF50475">
    <property type="entry name" value="FMN-binding split barrel"/>
    <property type="match status" value="1"/>
</dbReference>
<protein>
    <submittedName>
        <fullName evidence="1">Pyridoxamine 5'-phosphate oxidase family protein</fullName>
    </submittedName>
</protein>
<keyword evidence="2" id="KW-1185">Reference proteome</keyword>
<name>A0A8J7Y4Z8_9EURY</name>
<dbReference type="InterPro" id="IPR012349">
    <property type="entry name" value="Split_barrel_FMN-bd"/>
</dbReference>
<evidence type="ECO:0000313" key="1">
    <source>
        <dbReference type="EMBL" id="MBV0924347.1"/>
    </source>
</evidence>
<dbReference type="InterPro" id="IPR024747">
    <property type="entry name" value="Pyridox_Oxase-rel"/>
</dbReference>
<dbReference type="AlphaFoldDB" id="A0A8J7Y4Z8"/>
<comment type="caution">
    <text evidence="1">The sequence shown here is derived from an EMBL/GenBank/DDBJ whole genome shotgun (WGS) entry which is preliminary data.</text>
</comment>
<dbReference type="Gene3D" id="2.30.110.10">
    <property type="entry name" value="Electron Transport, Fmn-binding Protein, Chain A"/>
    <property type="match status" value="1"/>
</dbReference>
<dbReference type="Proteomes" id="UP000766550">
    <property type="component" value="Unassembled WGS sequence"/>
</dbReference>
<dbReference type="EMBL" id="JAHQXF010000001">
    <property type="protein sequence ID" value="MBV0924347.1"/>
    <property type="molecule type" value="Genomic_DNA"/>
</dbReference>
<reference evidence="1 2" key="1">
    <citation type="submission" date="2021-06" db="EMBL/GenBank/DDBJ databases">
        <title>New haloarchaea isolates fom saline soil.</title>
        <authorList>
            <person name="Duran-Viseras A."/>
            <person name="Sanchez-Porro C.S."/>
            <person name="Ventosa A."/>
        </authorList>
    </citation>
    <scope>NUCLEOTIDE SEQUENCE [LARGE SCALE GENOMIC DNA]</scope>
    <source>
        <strain evidence="1 2">JCM 183640</strain>
    </source>
</reference>
<gene>
    <name evidence="1" type="ORF">KTS45_09045</name>
</gene>
<accession>A0A8J7Y4Z8</accession>
<proteinExistence type="predicted"/>
<organism evidence="1 2">
    <name type="scientific">Haloarcula limicola</name>
    <dbReference type="NCBI Taxonomy" id="1429915"/>
    <lineage>
        <taxon>Archaea</taxon>
        <taxon>Methanobacteriati</taxon>
        <taxon>Methanobacteriota</taxon>
        <taxon>Stenosarchaea group</taxon>
        <taxon>Halobacteria</taxon>
        <taxon>Halobacteriales</taxon>
        <taxon>Haloarculaceae</taxon>
        <taxon>Haloarcula</taxon>
    </lineage>
</organism>